<dbReference type="AlphaFoldDB" id="A0A1P8BGP8"/>
<dbReference type="EMBL" id="CP002688">
    <property type="protein sequence ID" value="ANM70756.1"/>
    <property type="molecule type" value="Genomic_DNA"/>
</dbReference>
<protein>
    <submittedName>
        <fullName evidence="2">Uncharacterized protein</fullName>
    </submittedName>
</protein>
<organism evidence="2 3">
    <name type="scientific">Arabidopsis thaliana</name>
    <name type="common">Mouse-ear cress</name>
    <dbReference type="NCBI Taxonomy" id="3702"/>
    <lineage>
        <taxon>Eukaryota</taxon>
        <taxon>Viridiplantae</taxon>
        <taxon>Streptophyta</taxon>
        <taxon>Embryophyta</taxon>
        <taxon>Tracheophyta</taxon>
        <taxon>Spermatophyta</taxon>
        <taxon>Magnoliopsida</taxon>
        <taxon>eudicotyledons</taxon>
        <taxon>Gunneridae</taxon>
        <taxon>Pentapetalae</taxon>
        <taxon>rosids</taxon>
        <taxon>malvids</taxon>
        <taxon>Brassicales</taxon>
        <taxon>Brassicaceae</taxon>
        <taxon>Camelineae</taxon>
        <taxon>Arabidopsis</taxon>
    </lineage>
</organism>
<dbReference type="KEGG" id="ath:AT5G38397"/>
<dbReference type="RefSeq" id="NP_001332341.1">
    <property type="nucleotide sequence ID" value="NM_001344248.1"/>
</dbReference>
<name>A0A1P8BGP8_ARATH</name>
<gene>
    <name evidence="1 2" type="ordered locus">At5g38397</name>
</gene>
<proteinExistence type="predicted"/>
<dbReference type="TAIR" id="AT5G38397"/>
<keyword evidence="3" id="KW-1185">Reference proteome</keyword>
<dbReference type="Araport" id="AT5G38397"/>
<dbReference type="GeneID" id="28721229"/>
<reference evidence="3" key="2">
    <citation type="journal article" date="2017" name="Plant J.">
        <title>Araport11: a complete reannotation of the Arabidopsis thaliana reference genome.</title>
        <authorList>
            <person name="Cheng C.Y."/>
            <person name="Krishnakumar V."/>
            <person name="Chan A.P."/>
            <person name="Thibaud-Nissen F."/>
            <person name="Schobel S."/>
            <person name="Town C.D."/>
        </authorList>
    </citation>
    <scope>GENOME REANNOTATION</scope>
    <source>
        <strain evidence="3">cv. Columbia</strain>
    </source>
</reference>
<dbReference type="InParanoid" id="A0A1P8BGP8"/>
<sequence>MPFMSFPTFGNRRTTSSLLFGSLARLI</sequence>
<dbReference type="Proteomes" id="UP000006548">
    <property type="component" value="Chromosome 5"/>
</dbReference>
<reference evidence="2 3" key="1">
    <citation type="journal article" date="2000" name="Nature">
        <title>Sequence and analysis of chromosome 5 of the plant Arabidopsis thaliana.</title>
        <authorList>
            <consortium name="Kazusa DNA Research Institute"/>
            <consortium name="Cold Spring Harbor and Washington University in St Louis Sequencing Consortium"/>
            <consortium name="European Union Arabidopsis Genome Sequencing Consortium"/>
            <person name="Tabata S."/>
            <person name="Kaneko T."/>
            <person name="Nakamura Y."/>
            <person name="Kotani H."/>
            <person name="Kato T."/>
            <person name="Asamizu E."/>
            <person name="Miyajima N."/>
            <person name="Sasamoto S."/>
            <person name="Kimura T."/>
            <person name="Hosouchi T."/>
            <person name="Kawashima K."/>
            <person name="Kohara M."/>
            <person name="Matsumoto M."/>
            <person name="Matsuno A."/>
            <person name="Muraki A."/>
            <person name="Nakayama S."/>
            <person name="Nakazaki N."/>
            <person name="Naruo K."/>
            <person name="Okumura S."/>
            <person name="Shinpo S."/>
            <person name="Takeuchi C."/>
            <person name="Wada T."/>
            <person name="Watanabe A."/>
            <person name="Yamada M."/>
            <person name="Yasuda M."/>
            <person name="Sato S."/>
            <person name="de la Bastide M."/>
            <person name="Huang E."/>
            <person name="Spiegel L."/>
            <person name="Gnoj L."/>
            <person name="O'Shaughnessy A."/>
            <person name="Preston R."/>
            <person name="Habermann K."/>
            <person name="Murray J."/>
            <person name="Johnson D."/>
            <person name="Rohlfing T."/>
            <person name="Nelson J."/>
            <person name="Stoneking T."/>
            <person name="Pepin K."/>
            <person name="Spieth J."/>
            <person name="Sekhon M."/>
            <person name="Armstrong J."/>
            <person name="Becker M."/>
            <person name="Belter E."/>
            <person name="Cordum H."/>
            <person name="Cordes M."/>
            <person name="Courtney L."/>
            <person name="Courtney W."/>
            <person name="Dante M."/>
            <person name="Du H."/>
            <person name="Edwards J."/>
            <person name="Fryman J."/>
            <person name="Haakensen B."/>
            <person name="Lamar E."/>
            <person name="Latreille P."/>
            <person name="Leonard S."/>
            <person name="Meyer R."/>
            <person name="Mulvaney E."/>
            <person name="Ozersky P."/>
            <person name="Riley A."/>
            <person name="Strowmatt C."/>
            <person name="Wagner-McPherson C."/>
            <person name="Wollam A."/>
            <person name="Yoakum M."/>
            <person name="Bell M."/>
            <person name="Dedhia N."/>
            <person name="Parnell L."/>
            <person name="Shah R."/>
            <person name="Rodriguez M."/>
            <person name="See L.H."/>
            <person name="Vil D."/>
            <person name="Baker J."/>
            <person name="Kirchoff K."/>
            <person name="Toth K."/>
            <person name="King L."/>
            <person name="Bahret A."/>
            <person name="Miller B."/>
            <person name="Marra M."/>
            <person name="Martienssen R."/>
            <person name="McCombie W.R."/>
            <person name="Wilson R.K."/>
            <person name="Murphy G."/>
            <person name="Bancroft I."/>
            <person name="Volckaert G."/>
            <person name="Wambutt R."/>
            <person name="Dusterhoft A."/>
            <person name="Stiekema W."/>
            <person name="Pohl T."/>
            <person name="Entian K.D."/>
            <person name="Terryn N."/>
            <person name="Hartley N."/>
            <person name="Bent E."/>
            <person name="Johnson S."/>
            <person name="Langham S.A."/>
            <person name="McCullagh B."/>
            <person name="Robben J."/>
            <person name="Grymonprez B."/>
            <person name="Zimmermann W."/>
            <person name="Ramsperger U."/>
            <person name="Wedler H."/>
            <person name="Balke K."/>
            <person name="Wedler E."/>
            <person name="Peters S."/>
            <person name="van Staveren M."/>
            <person name="Dirkse W."/>
            <person name="Mooijman P."/>
            <person name="Lankhorst R.K."/>
            <person name="Weitzenegger T."/>
            <person name="Bothe G."/>
            <person name="Rose M."/>
            <person name="Hauf J."/>
            <person name="Berneiser S."/>
            <person name="Hempel S."/>
            <person name="Feldpausch M."/>
            <person name="Lamberth S."/>
            <person name="Villarroel R."/>
            <person name="Gielen J."/>
            <person name="Ardiles W."/>
            <person name="Bents O."/>
            <person name="Lemcke K."/>
            <person name="Kolesov G."/>
            <person name="Mayer K."/>
            <person name="Rudd S."/>
            <person name="Schoof H."/>
            <person name="Schueller C."/>
            <person name="Zaccaria P."/>
            <person name="Mewes H.W."/>
            <person name="Bevan M."/>
            <person name="Fransz P."/>
        </authorList>
    </citation>
    <scope>NUCLEOTIDE SEQUENCE [LARGE SCALE GENOMIC DNA]</scope>
    <source>
        <strain evidence="3">cv. Columbia</strain>
    </source>
</reference>
<evidence type="ECO:0000313" key="2">
    <source>
        <dbReference type="EMBL" id="ANM70756.1"/>
    </source>
</evidence>
<accession>A0A1P8BGP8</accession>
<evidence type="ECO:0000313" key="1">
    <source>
        <dbReference type="Araport" id="AT5G38397"/>
    </source>
</evidence>
<evidence type="ECO:0000313" key="3">
    <source>
        <dbReference type="Proteomes" id="UP000006548"/>
    </source>
</evidence>